<feature type="region of interest" description="Disordered" evidence="1">
    <location>
        <begin position="150"/>
        <end position="182"/>
    </location>
</feature>
<name>A0A9W9UZ44_PENBR</name>
<feature type="compositionally biased region" description="Basic and acidic residues" evidence="1">
    <location>
        <begin position="877"/>
        <end position="899"/>
    </location>
</feature>
<sequence length="1290" mass="140859">MESIAQFPAPNAPGSLTKVPIAELSPDLEQSADKSILAVVTLVWPYSSAHKSLSLLLAEPDFRLRRSKGQVKVTFHGRVAEKVAESHVGIGDSICLGLVGSRFVSNEASQQTPGRSIAWDAHFETGVCLEVQHPSQAPLTVNIEHATSPTVTQEASLLPPATPNGKSIDTEPGTAASTGSWGSPAFLKPSRLSLGGINRVTFNPFAEDDGFARYSLKRDDWRLVDEPDSPHEEEEVLDWEQALDRELDEASSEGESTDPATLDAAEVSKPEKDVGIQESSPPVFAKPSLELTGSILERRAEESNSALFKDINEGHVHLPTDTPKIRPIPSPGLPVPSPLVSDHAGLNDYFPSWTSSETQETGSVATEIATPPVSFVEANELYAPSNDLQPPQFTGLAPVSEDTNIFDSDFPSHHEIGLNSGSHDLSSGQPDEAIDPFFSTVGGPGFTNTGDQVDHSGERASVFTEALHKAKNDSFESMDHELSARSGPTLEPIAHPINKTQLTHAQSPEESATDPRQQNFERDIESAESEENIEDHSQSDIELTRDAHSTADVDVDALYALESMRELRQMEDLDKRIFPQEKSDSGDEIDDSSQATGTSRDESPYPDGDQMVDEEDRYDDQFEDDFESQDDYEEDAVQYDQDEMSLDGSEGEDSEEEHGFSPRPRPPQSQEIIVLDSDSDDEPAAETSEKPLSQSSEEADRESSRAGSADSALISNDANLALNVEEEEEDDEEDEGDEDEDEDENEQEEENSWDMGSKQGQLAASDDELEDDEDQEAGDDRGLNDEADAFVHDSDKEAESSVQESSDQEENQVMEISAPFHDTDGGHRHITDPQSPPEAHRFDVQALDDNDQALDHDNRSLADTNQNDDQDSTAGSENRETGDEQDSHVYPQDHADKSYNVDGPADSHYPLSGELDTADSVIGQVSTQQVPETLDNSSFVETRFELVPDSTQEAATLQGHSLESEFEITSTVTEQAPTGLDLTSQVLSSSGSEDLNRDAIAHPDDQANQDSGSEDEAVSAMETVETIENPERVPVAPEVVIPQGPFETPSVVVQPPTLDRDDPEPRSQLSDFPNLAALGNHQNALVDTLSIVQSVSPISRPKSGAKDWVMSVELTDPSIAGMTMNAQIFRRNKSAMPSLTEGSAVLLRSFKPQPLEGIITLVSVESSAWTVFDDSDQDTEINSSGSEERAYASDLRRWYTEVGSASVADYILQASIERESIDRELSPPNSEVPSELGSPSSRRGSRRRRSNQRVTIHELRDGTRYTEIGSPNNRNSSVHELRDGTLYANL</sequence>
<feature type="compositionally biased region" description="Basic and acidic residues" evidence="1">
    <location>
        <begin position="1255"/>
        <end position="1264"/>
    </location>
</feature>
<protein>
    <submittedName>
        <fullName evidence="3">Telomere end binding protein</fullName>
    </submittedName>
</protein>
<feature type="compositionally biased region" description="Basic and acidic residues" evidence="1">
    <location>
        <begin position="534"/>
        <end position="551"/>
    </location>
</feature>
<proteinExistence type="predicted"/>
<feature type="region of interest" description="Disordered" evidence="1">
    <location>
        <begin position="1046"/>
        <end position="1067"/>
    </location>
</feature>
<feature type="region of interest" description="Disordered" evidence="1">
    <location>
        <begin position="246"/>
        <end position="286"/>
    </location>
</feature>
<evidence type="ECO:0000313" key="3">
    <source>
        <dbReference type="EMBL" id="KAJ5362832.1"/>
    </source>
</evidence>
<feature type="compositionally biased region" description="Basic and acidic residues" evidence="1">
    <location>
        <begin position="994"/>
        <end position="1005"/>
    </location>
</feature>
<evidence type="ECO:0000313" key="4">
    <source>
        <dbReference type="Proteomes" id="UP001148299"/>
    </source>
</evidence>
<dbReference type="Proteomes" id="UP001148299">
    <property type="component" value="Unassembled WGS sequence"/>
</dbReference>
<dbReference type="SMART" id="SM00976">
    <property type="entry name" value="Telo_bind"/>
    <property type="match status" value="1"/>
</dbReference>
<accession>A0A9W9UZ44</accession>
<feature type="compositionally biased region" description="Basic and acidic residues" evidence="1">
    <location>
        <begin position="474"/>
        <end position="483"/>
    </location>
</feature>
<dbReference type="GO" id="GO:0000781">
    <property type="term" value="C:chromosome, telomeric region"/>
    <property type="evidence" value="ECO:0007669"/>
    <property type="project" value="InterPro"/>
</dbReference>
<feature type="region of interest" description="Disordered" evidence="1">
    <location>
        <begin position="568"/>
        <end position="916"/>
    </location>
</feature>
<reference evidence="3" key="1">
    <citation type="submission" date="2022-12" db="EMBL/GenBank/DDBJ databases">
        <authorList>
            <person name="Petersen C."/>
        </authorList>
    </citation>
    <scope>NUCLEOTIDE SEQUENCE</scope>
    <source>
        <strain evidence="3">IBT 35675</strain>
    </source>
</reference>
<feature type="domain" description="Telomeric single stranded DNA binding POT1/Cdc13" evidence="2">
    <location>
        <begin position="1072"/>
        <end position="1200"/>
    </location>
</feature>
<comment type="caution">
    <text evidence="3">The sequence shown here is derived from an EMBL/GenBank/DDBJ whole genome shotgun (WGS) entry which is preliminary data.</text>
</comment>
<dbReference type="InterPro" id="IPR012340">
    <property type="entry name" value="NA-bd_OB-fold"/>
</dbReference>
<feature type="compositionally biased region" description="Basic and acidic residues" evidence="1">
    <location>
        <begin position="821"/>
        <end position="831"/>
    </location>
</feature>
<feature type="compositionally biased region" description="Polar residues" evidence="1">
    <location>
        <begin position="498"/>
        <end position="518"/>
    </location>
</feature>
<keyword evidence="4" id="KW-1185">Reference proteome</keyword>
<feature type="compositionally biased region" description="Acidic residues" evidence="1">
    <location>
        <begin position="765"/>
        <end position="777"/>
    </location>
</feature>
<feature type="compositionally biased region" description="Acidic residues" evidence="1">
    <location>
        <begin position="724"/>
        <end position="752"/>
    </location>
</feature>
<gene>
    <name evidence="3" type="ORF">N7541_003676</name>
</gene>
<feature type="compositionally biased region" description="Acidic residues" evidence="1">
    <location>
        <begin position="246"/>
        <end position="256"/>
    </location>
</feature>
<reference evidence="3" key="2">
    <citation type="journal article" date="2023" name="IMA Fungus">
        <title>Comparative genomic study of the Penicillium genus elucidates a diverse pangenome and 15 lateral gene transfer events.</title>
        <authorList>
            <person name="Petersen C."/>
            <person name="Sorensen T."/>
            <person name="Nielsen M.R."/>
            <person name="Sondergaard T.E."/>
            <person name="Sorensen J.L."/>
            <person name="Fitzpatrick D.A."/>
            <person name="Frisvad J.C."/>
            <person name="Nielsen K.L."/>
        </authorList>
    </citation>
    <scope>NUCLEOTIDE SEQUENCE</scope>
    <source>
        <strain evidence="3">IBT 35675</strain>
    </source>
</reference>
<feature type="compositionally biased region" description="Basic and acidic residues" evidence="1">
    <location>
        <begin position="568"/>
        <end position="585"/>
    </location>
</feature>
<dbReference type="EMBL" id="JAPZBR010000002">
    <property type="protein sequence ID" value="KAJ5362832.1"/>
    <property type="molecule type" value="Genomic_DNA"/>
</dbReference>
<organism evidence="3 4">
    <name type="scientific">Penicillium brevicompactum</name>
    <dbReference type="NCBI Taxonomy" id="5074"/>
    <lineage>
        <taxon>Eukaryota</taxon>
        <taxon>Fungi</taxon>
        <taxon>Dikarya</taxon>
        <taxon>Ascomycota</taxon>
        <taxon>Pezizomycotina</taxon>
        <taxon>Eurotiomycetes</taxon>
        <taxon>Eurotiomycetidae</taxon>
        <taxon>Eurotiales</taxon>
        <taxon>Aspergillaceae</taxon>
        <taxon>Penicillium</taxon>
    </lineage>
</organism>
<feature type="compositionally biased region" description="Basic and acidic residues" evidence="1">
    <location>
        <begin position="266"/>
        <end position="275"/>
    </location>
</feature>
<dbReference type="InterPro" id="IPR011564">
    <property type="entry name" value="Telomer_end-bd_POT1/Cdc13"/>
</dbReference>
<feature type="region of interest" description="Disordered" evidence="1">
    <location>
        <begin position="474"/>
        <end position="552"/>
    </location>
</feature>
<evidence type="ECO:0000259" key="2">
    <source>
        <dbReference type="SMART" id="SM00976"/>
    </source>
</evidence>
<feature type="compositionally biased region" description="Pro residues" evidence="1">
    <location>
        <begin position="326"/>
        <end position="337"/>
    </location>
</feature>
<feature type="region of interest" description="Disordered" evidence="1">
    <location>
        <begin position="320"/>
        <end position="340"/>
    </location>
</feature>
<feature type="region of interest" description="Disordered" evidence="1">
    <location>
        <begin position="1221"/>
        <end position="1290"/>
    </location>
</feature>
<feature type="region of interest" description="Disordered" evidence="1">
    <location>
        <begin position="986"/>
        <end position="1018"/>
    </location>
</feature>
<feature type="compositionally biased region" description="Acidic residues" evidence="1">
    <location>
        <begin position="610"/>
        <end position="656"/>
    </location>
</feature>
<evidence type="ECO:0000256" key="1">
    <source>
        <dbReference type="SAM" id="MobiDB-lite"/>
    </source>
</evidence>
<dbReference type="Gene3D" id="2.40.50.140">
    <property type="entry name" value="Nucleic acid-binding proteins"/>
    <property type="match status" value="1"/>
</dbReference>
<dbReference type="GO" id="GO:0000723">
    <property type="term" value="P:telomere maintenance"/>
    <property type="evidence" value="ECO:0007669"/>
    <property type="project" value="InterPro"/>
</dbReference>
<feature type="compositionally biased region" description="Basic and acidic residues" evidence="1">
    <location>
        <begin position="778"/>
        <end position="799"/>
    </location>
</feature>
<dbReference type="SUPFAM" id="SSF50249">
    <property type="entry name" value="Nucleic acid-binding proteins"/>
    <property type="match status" value="1"/>
</dbReference>
<dbReference type="Pfam" id="PF02765">
    <property type="entry name" value="POT1"/>
    <property type="match status" value="1"/>
</dbReference>
<dbReference type="GO" id="GO:0003677">
    <property type="term" value="F:DNA binding"/>
    <property type="evidence" value="ECO:0007669"/>
    <property type="project" value="InterPro"/>
</dbReference>